<accession>G4YYE9</accession>
<gene>
    <name evidence="3" type="ORF">PHYSODRAFT_255007</name>
</gene>
<dbReference type="AlphaFoldDB" id="G4YYE9"/>
<dbReference type="RefSeq" id="XP_009519180.1">
    <property type="nucleotide sequence ID" value="XM_009520885.1"/>
</dbReference>
<proteinExistence type="predicted"/>
<dbReference type="STRING" id="1094619.G4YYE9"/>
<dbReference type="CDD" id="cd00201">
    <property type="entry name" value="WW"/>
    <property type="match status" value="3"/>
</dbReference>
<dbReference type="EMBL" id="JH159152">
    <property type="protein sequence ID" value="EGZ23892.1"/>
    <property type="molecule type" value="Genomic_DNA"/>
</dbReference>
<protein>
    <recommendedName>
        <fullName evidence="2">WW domain-containing protein</fullName>
    </recommendedName>
</protein>
<dbReference type="Gene3D" id="2.20.70.10">
    <property type="match status" value="3"/>
</dbReference>
<feature type="domain" description="WW" evidence="2">
    <location>
        <begin position="373"/>
        <end position="401"/>
    </location>
</feature>
<dbReference type="PROSITE" id="PS50020">
    <property type="entry name" value="WW_DOMAIN_2"/>
    <property type="match status" value="3"/>
</dbReference>
<dbReference type="OMA" id="WVMYIDP"/>
<organism evidence="3 4">
    <name type="scientific">Phytophthora sojae (strain P6497)</name>
    <name type="common">Soybean stem and root rot agent</name>
    <name type="synonym">Phytophthora megasperma f. sp. glycines</name>
    <dbReference type="NCBI Taxonomy" id="1094619"/>
    <lineage>
        <taxon>Eukaryota</taxon>
        <taxon>Sar</taxon>
        <taxon>Stramenopiles</taxon>
        <taxon>Oomycota</taxon>
        <taxon>Peronosporomycetes</taxon>
        <taxon>Peronosporales</taxon>
        <taxon>Peronosporaceae</taxon>
        <taxon>Phytophthora</taxon>
    </lineage>
</organism>
<evidence type="ECO:0000256" key="1">
    <source>
        <dbReference type="SAM" id="MobiDB-lite"/>
    </source>
</evidence>
<keyword evidence="4" id="KW-1185">Reference proteome</keyword>
<dbReference type="PANTHER" id="PTHR47852:SF2">
    <property type="entry name" value="WW DOMAIN-CONTAINING PROTEIN"/>
    <property type="match status" value="1"/>
</dbReference>
<dbReference type="PANTHER" id="PTHR47852">
    <property type="entry name" value="OS06G0298400 PROTEIN"/>
    <property type="match status" value="1"/>
</dbReference>
<reference evidence="3 4" key="1">
    <citation type="journal article" date="2006" name="Science">
        <title>Phytophthora genome sequences uncover evolutionary origins and mechanisms of pathogenesis.</title>
        <authorList>
            <person name="Tyler B.M."/>
            <person name="Tripathy S."/>
            <person name="Zhang X."/>
            <person name="Dehal P."/>
            <person name="Jiang R.H."/>
            <person name="Aerts A."/>
            <person name="Arredondo F.D."/>
            <person name="Baxter L."/>
            <person name="Bensasson D."/>
            <person name="Beynon J.L."/>
            <person name="Chapman J."/>
            <person name="Damasceno C.M."/>
            <person name="Dorrance A.E."/>
            <person name="Dou D."/>
            <person name="Dickerman A.W."/>
            <person name="Dubchak I.L."/>
            <person name="Garbelotto M."/>
            <person name="Gijzen M."/>
            <person name="Gordon S.G."/>
            <person name="Govers F."/>
            <person name="Grunwald N.J."/>
            <person name="Huang W."/>
            <person name="Ivors K.L."/>
            <person name="Jones R.W."/>
            <person name="Kamoun S."/>
            <person name="Krampis K."/>
            <person name="Lamour K.H."/>
            <person name="Lee M.K."/>
            <person name="McDonald W.H."/>
            <person name="Medina M."/>
            <person name="Meijer H.J."/>
            <person name="Nordberg E.K."/>
            <person name="Maclean D.J."/>
            <person name="Ospina-Giraldo M.D."/>
            <person name="Morris P.F."/>
            <person name="Phuntumart V."/>
            <person name="Putnam N.H."/>
            <person name="Rash S."/>
            <person name="Rose J.K."/>
            <person name="Sakihama Y."/>
            <person name="Salamov A.A."/>
            <person name="Savidor A."/>
            <person name="Scheuring C.F."/>
            <person name="Smith B.M."/>
            <person name="Sobral B.W."/>
            <person name="Terry A."/>
            <person name="Torto-Alalibo T.A."/>
            <person name="Win J."/>
            <person name="Xu Z."/>
            <person name="Zhang H."/>
            <person name="Grigoriev I.V."/>
            <person name="Rokhsar D.S."/>
            <person name="Boore J.L."/>
        </authorList>
    </citation>
    <scope>NUCLEOTIDE SEQUENCE [LARGE SCALE GENOMIC DNA]</scope>
    <source>
        <strain evidence="3 4">P6497</strain>
    </source>
</reference>
<dbReference type="Pfam" id="PF00397">
    <property type="entry name" value="WW"/>
    <property type="match status" value="3"/>
</dbReference>
<dbReference type="Proteomes" id="UP000002640">
    <property type="component" value="Unassembled WGS sequence"/>
</dbReference>
<feature type="domain" description="WW" evidence="2">
    <location>
        <begin position="310"/>
        <end position="344"/>
    </location>
</feature>
<dbReference type="SUPFAM" id="SSF51045">
    <property type="entry name" value="WW domain"/>
    <property type="match status" value="3"/>
</dbReference>
<feature type="domain" description="WW" evidence="2">
    <location>
        <begin position="426"/>
        <end position="456"/>
    </location>
</feature>
<dbReference type="SMART" id="SM00456">
    <property type="entry name" value="WW"/>
    <property type="match status" value="3"/>
</dbReference>
<evidence type="ECO:0000259" key="2">
    <source>
        <dbReference type="PROSITE" id="PS50020"/>
    </source>
</evidence>
<dbReference type="KEGG" id="psoj:PHYSODRAFT_255007"/>
<feature type="compositionally biased region" description="Low complexity" evidence="1">
    <location>
        <begin position="1"/>
        <end position="18"/>
    </location>
</feature>
<dbReference type="InParanoid" id="G4YYE9"/>
<feature type="compositionally biased region" description="Basic and acidic residues" evidence="1">
    <location>
        <begin position="37"/>
        <end position="52"/>
    </location>
</feature>
<dbReference type="PROSITE" id="PS01159">
    <property type="entry name" value="WW_DOMAIN_1"/>
    <property type="match status" value="2"/>
</dbReference>
<evidence type="ECO:0000313" key="4">
    <source>
        <dbReference type="Proteomes" id="UP000002640"/>
    </source>
</evidence>
<dbReference type="PROSITE" id="PS50096">
    <property type="entry name" value="IQ"/>
    <property type="match status" value="1"/>
</dbReference>
<evidence type="ECO:0000313" key="3">
    <source>
        <dbReference type="EMBL" id="EGZ23892.1"/>
    </source>
</evidence>
<feature type="region of interest" description="Disordered" evidence="1">
    <location>
        <begin position="1"/>
        <end position="82"/>
    </location>
</feature>
<feature type="compositionally biased region" description="Polar residues" evidence="1">
    <location>
        <begin position="19"/>
        <end position="36"/>
    </location>
</feature>
<dbReference type="GeneID" id="20638560"/>
<dbReference type="InterPro" id="IPR001202">
    <property type="entry name" value="WW_dom"/>
</dbReference>
<sequence length="486" mass="52636">MTTGFSSSADGGSVSFSSITVDNPETLNNCDTTTSNPEDKSQTLRGNDRDDAQPELETSSDAADTNPAMDQNSTPFVPDHHHRAARKIQAQYRCFVRRRIILDQLRFIVAKQRREVRRKSRIKTKKAKEVVVDTTASVPISEHENEAGAAPDVDRVADAPAVIPVDTEISSAAPSNEVVETLQAKIKLAARNDSTEFVFDIFDGSNQANGEGVQEEVAGNVAETSDKVSVMQPSNVIDETATSSENLVDQQRLNVQSEKDVDEVNIANTAISCEPLQREEWGSDTQQLAGVGPMPAMLLAELAFSDDVELKEQPNWERYVDSASNKSFYYNPATNETQWTNPAVNSIGTPTTSHATDVKVITESKTASDSGLWQEFLDETTDQLYYYNTQTGECSWEAPAAGSDAAEVVVSPQSGATAETAALGASPWIMYIDPASQAPYYVNVETLATTWEKPEDFVVPAPGSTVVTADAASSVAEDVYVIAVDD</sequence>
<name>G4YYE9_PHYSP</name>
<feature type="compositionally biased region" description="Polar residues" evidence="1">
    <location>
        <begin position="56"/>
        <end position="75"/>
    </location>
</feature>
<dbReference type="InterPro" id="IPR036020">
    <property type="entry name" value="WW_dom_sf"/>
</dbReference>